<dbReference type="PANTHER" id="PTHR43245:SF55">
    <property type="entry name" value="NAD(P)-BINDING DOMAIN-CONTAINING PROTEIN"/>
    <property type="match status" value="1"/>
</dbReference>
<dbReference type="AlphaFoldDB" id="A0A382KHI1"/>
<accession>A0A382KHI1</accession>
<dbReference type="PANTHER" id="PTHR43245">
    <property type="entry name" value="BIFUNCTIONAL POLYMYXIN RESISTANCE PROTEIN ARNA"/>
    <property type="match status" value="1"/>
</dbReference>
<dbReference type="EMBL" id="UINC01080269">
    <property type="protein sequence ID" value="SVC23055.1"/>
    <property type="molecule type" value="Genomic_DNA"/>
</dbReference>
<proteinExistence type="predicted"/>
<feature type="domain" description="NAD-dependent epimerase/dehydratase" evidence="1">
    <location>
        <begin position="7"/>
        <end position="226"/>
    </location>
</feature>
<gene>
    <name evidence="2" type="ORF">METZ01_LOCUS275909</name>
</gene>
<dbReference type="SUPFAM" id="SSF51735">
    <property type="entry name" value="NAD(P)-binding Rossmann-fold domains"/>
    <property type="match status" value="1"/>
</dbReference>
<dbReference type="InterPro" id="IPR036291">
    <property type="entry name" value="NAD(P)-bd_dom_sf"/>
</dbReference>
<protein>
    <recommendedName>
        <fullName evidence="1">NAD-dependent epimerase/dehydratase domain-containing protein</fullName>
    </recommendedName>
</protein>
<dbReference type="Gene3D" id="3.40.50.720">
    <property type="entry name" value="NAD(P)-binding Rossmann-like Domain"/>
    <property type="match status" value="1"/>
</dbReference>
<name>A0A382KHI1_9ZZZZ</name>
<dbReference type="Pfam" id="PF01370">
    <property type="entry name" value="Epimerase"/>
    <property type="match status" value="1"/>
</dbReference>
<evidence type="ECO:0000259" key="1">
    <source>
        <dbReference type="Pfam" id="PF01370"/>
    </source>
</evidence>
<sequence length="347" mass="39430">MTNKPLLITGSSGFFGDILKKQLLTQGYTCVGLDLHNDDYSHPNLVTVQGDIRDPKLVKRLFNEHKFDAVFHCAAMLAHDIPDKSLLWESNVGGTRNIANASVESGTAKLIFTSTNCLWGQSFDRPVQEKDIPNPVEIYGLSKLEAETLLLDYSNNLDIIILRCPTIIDEGRLGLLAILFEFIDEGRTVWTVGTGRNRYQFVYAPDLAKACIQALSYEGSRIFNVGSDNVPDLRTVYEHVIEHAGTKSKVRSLPKNATLLAMKIAHWLHLSPLGPYQYKMIAEDFQFDTTRIKHELGWYPTLNNSEMLLRAYSYYHENRTDILQRHNESAHRRPAHMGIIRLVKWLS</sequence>
<dbReference type="InterPro" id="IPR001509">
    <property type="entry name" value="Epimerase_deHydtase"/>
</dbReference>
<dbReference type="InterPro" id="IPR050177">
    <property type="entry name" value="Lipid_A_modif_metabolic_enz"/>
</dbReference>
<evidence type="ECO:0000313" key="2">
    <source>
        <dbReference type="EMBL" id="SVC23055.1"/>
    </source>
</evidence>
<reference evidence="2" key="1">
    <citation type="submission" date="2018-05" db="EMBL/GenBank/DDBJ databases">
        <authorList>
            <person name="Lanie J.A."/>
            <person name="Ng W.-L."/>
            <person name="Kazmierczak K.M."/>
            <person name="Andrzejewski T.M."/>
            <person name="Davidsen T.M."/>
            <person name="Wayne K.J."/>
            <person name="Tettelin H."/>
            <person name="Glass J.I."/>
            <person name="Rusch D."/>
            <person name="Podicherti R."/>
            <person name="Tsui H.-C.T."/>
            <person name="Winkler M.E."/>
        </authorList>
    </citation>
    <scope>NUCLEOTIDE SEQUENCE</scope>
</reference>
<organism evidence="2">
    <name type="scientific">marine metagenome</name>
    <dbReference type="NCBI Taxonomy" id="408172"/>
    <lineage>
        <taxon>unclassified sequences</taxon>
        <taxon>metagenomes</taxon>
        <taxon>ecological metagenomes</taxon>
    </lineage>
</organism>